<feature type="region of interest" description="Disordered" evidence="1">
    <location>
        <begin position="407"/>
        <end position="447"/>
    </location>
</feature>
<dbReference type="CDD" id="cd01671">
    <property type="entry name" value="CARD"/>
    <property type="match status" value="1"/>
</dbReference>
<dbReference type="GO" id="GO:0070513">
    <property type="term" value="F:death domain binding"/>
    <property type="evidence" value="ECO:0007669"/>
    <property type="project" value="InterPro"/>
</dbReference>
<name>A0A9D4LKX6_DREPO</name>
<accession>A0A9D4LKX6</accession>
<keyword evidence="4" id="KW-1185">Reference proteome</keyword>
<dbReference type="PROSITE" id="PS50209">
    <property type="entry name" value="CARD"/>
    <property type="match status" value="1"/>
</dbReference>
<feature type="domain" description="CARD" evidence="2">
    <location>
        <begin position="1"/>
        <end position="91"/>
    </location>
</feature>
<reference evidence="3" key="2">
    <citation type="submission" date="2020-11" db="EMBL/GenBank/DDBJ databases">
        <authorList>
            <person name="McCartney M.A."/>
            <person name="Auch B."/>
            <person name="Kono T."/>
            <person name="Mallez S."/>
            <person name="Becker A."/>
            <person name="Gohl D.M."/>
            <person name="Silverstein K.A.T."/>
            <person name="Koren S."/>
            <person name="Bechman K.B."/>
            <person name="Herman A."/>
            <person name="Abrahante J.E."/>
            <person name="Garbe J."/>
        </authorList>
    </citation>
    <scope>NUCLEOTIDE SEQUENCE</scope>
    <source>
        <strain evidence="3">Duluth1</strain>
        <tissue evidence="3">Whole animal</tissue>
    </source>
</reference>
<dbReference type="Proteomes" id="UP000828390">
    <property type="component" value="Unassembled WGS sequence"/>
</dbReference>
<reference evidence="3" key="1">
    <citation type="journal article" date="2019" name="bioRxiv">
        <title>The Genome of the Zebra Mussel, Dreissena polymorpha: A Resource for Invasive Species Research.</title>
        <authorList>
            <person name="McCartney M.A."/>
            <person name="Auch B."/>
            <person name="Kono T."/>
            <person name="Mallez S."/>
            <person name="Zhang Y."/>
            <person name="Obille A."/>
            <person name="Becker A."/>
            <person name="Abrahante J.E."/>
            <person name="Garbe J."/>
            <person name="Badalamenti J.P."/>
            <person name="Herman A."/>
            <person name="Mangelson H."/>
            <person name="Liachko I."/>
            <person name="Sullivan S."/>
            <person name="Sone E.D."/>
            <person name="Koren S."/>
            <person name="Silverstein K.A.T."/>
            <person name="Beckman K.B."/>
            <person name="Gohl D.M."/>
        </authorList>
    </citation>
    <scope>NUCLEOTIDE SEQUENCE</scope>
    <source>
        <strain evidence="3">Duluth1</strain>
        <tissue evidence="3">Whole animal</tissue>
    </source>
</reference>
<comment type="caution">
    <text evidence="3">The sequence shown here is derived from an EMBL/GenBank/DDBJ whole genome shotgun (WGS) entry which is preliminary data.</text>
</comment>
<dbReference type="SUPFAM" id="SSF47986">
    <property type="entry name" value="DEATH domain"/>
    <property type="match status" value="1"/>
</dbReference>
<dbReference type="EMBL" id="JAIWYP010000003">
    <property type="protein sequence ID" value="KAH3859774.1"/>
    <property type="molecule type" value="Genomic_DNA"/>
</dbReference>
<dbReference type="Pfam" id="PF00619">
    <property type="entry name" value="CARD"/>
    <property type="match status" value="1"/>
</dbReference>
<dbReference type="OrthoDB" id="1357022at2759"/>
<evidence type="ECO:0000256" key="1">
    <source>
        <dbReference type="SAM" id="MobiDB-lite"/>
    </source>
</evidence>
<feature type="compositionally biased region" description="Basic residues" evidence="1">
    <location>
        <begin position="432"/>
        <end position="447"/>
    </location>
</feature>
<evidence type="ECO:0000313" key="4">
    <source>
        <dbReference type="Proteomes" id="UP000828390"/>
    </source>
</evidence>
<evidence type="ECO:0000313" key="3">
    <source>
        <dbReference type="EMBL" id="KAH3859774.1"/>
    </source>
</evidence>
<evidence type="ECO:0000259" key="2">
    <source>
        <dbReference type="PROSITE" id="PS50209"/>
    </source>
</evidence>
<sequence length="447" mass="52211">MNELQRSVLQKHTMDLVRDMIVTEHLTGLMFSKGIFEAEMIEMIKAGSTHSEKAHKLLELLPKRGPDAFELFLDILHDLYPWLEKLLQDSLTSESERILACQLVKEDSKTDLLQTPRTISATAKTDEDIKIRVSAFVQKQFGQIRRISNSDKKAIEVHMSRWLHQERKRLNKLVDDEITESKQGSILHHKDVKQHIHTLHCLIRNKHLKKLPWMKHAFREEGQKIEREGTHVEVHEVEVTLDEVTFDHLRKDINEILHKMDYMQGQISRSYDYIDGNRGTKKADKDISVLVHELCGEYRYKEKELVNERQKIEKMLVELYNFSAKSNKLQNVISGQEHEINALKEHISNLNNQNNALVKEIAVLEQAQKVHREKEKTLAELKQAKNDLHTMIEVVNKENKELKELMEKKGLNRNGSPRRALNNISSNNSRFSPRKQAPKRKSNSFRT</sequence>
<feature type="compositionally biased region" description="Polar residues" evidence="1">
    <location>
        <begin position="422"/>
        <end position="431"/>
    </location>
</feature>
<dbReference type="Gene3D" id="1.10.533.10">
    <property type="entry name" value="Death Domain, Fas"/>
    <property type="match status" value="1"/>
</dbReference>
<dbReference type="InterPro" id="IPR011029">
    <property type="entry name" value="DEATH-like_dom_sf"/>
</dbReference>
<dbReference type="AlphaFoldDB" id="A0A9D4LKX6"/>
<gene>
    <name evidence="3" type="ORF">DPMN_102597</name>
</gene>
<organism evidence="3 4">
    <name type="scientific">Dreissena polymorpha</name>
    <name type="common">Zebra mussel</name>
    <name type="synonym">Mytilus polymorpha</name>
    <dbReference type="NCBI Taxonomy" id="45954"/>
    <lineage>
        <taxon>Eukaryota</taxon>
        <taxon>Metazoa</taxon>
        <taxon>Spiralia</taxon>
        <taxon>Lophotrochozoa</taxon>
        <taxon>Mollusca</taxon>
        <taxon>Bivalvia</taxon>
        <taxon>Autobranchia</taxon>
        <taxon>Heteroconchia</taxon>
        <taxon>Euheterodonta</taxon>
        <taxon>Imparidentia</taxon>
        <taxon>Neoheterodontei</taxon>
        <taxon>Myida</taxon>
        <taxon>Dreissenoidea</taxon>
        <taxon>Dreissenidae</taxon>
        <taxon>Dreissena</taxon>
    </lineage>
</organism>
<dbReference type="PANTHER" id="PTHR15034:SF5">
    <property type="entry name" value="DEATH DOMAIN-CONTAINING PROTEIN CRADD"/>
    <property type="match status" value="1"/>
</dbReference>
<dbReference type="SMART" id="SM00114">
    <property type="entry name" value="CARD"/>
    <property type="match status" value="1"/>
</dbReference>
<dbReference type="InterPro" id="IPR037939">
    <property type="entry name" value="CRADD"/>
</dbReference>
<dbReference type="InterPro" id="IPR001315">
    <property type="entry name" value="CARD"/>
</dbReference>
<protein>
    <recommendedName>
        <fullName evidence="2">CARD domain-containing protein</fullName>
    </recommendedName>
</protein>
<proteinExistence type="predicted"/>
<dbReference type="GO" id="GO:0042981">
    <property type="term" value="P:regulation of apoptotic process"/>
    <property type="evidence" value="ECO:0007669"/>
    <property type="project" value="InterPro"/>
</dbReference>
<dbReference type="GO" id="GO:0002020">
    <property type="term" value="F:protease binding"/>
    <property type="evidence" value="ECO:0007669"/>
    <property type="project" value="InterPro"/>
</dbReference>
<dbReference type="PANTHER" id="PTHR15034">
    <property type="entry name" value="DEATH DOMAIN-CONTAINING PROTEIN CRADD"/>
    <property type="match status" value="1"/>
</dbReference>